<dbReference type="Pfam" id="PF00177">
    <property type="entry name" value="Ribosomal_S7"/>
    <property type="match status" value="1"/>
</dbReference>
<dbReference type="HAMAP" id="MF_00480_B">
    <property type="entry name" value="Ribosomal_uS7_B"/>
    <property type="match status" value="1"/>
</dbReference>
<reference evidence="9 10" key="1">
    <citation type="submission" date="2020-10" db="EMBL/GenBank/DDBJ databases">
        <title>Ca. Dormibacterota MAGs.</title>
        <authorList>
            <person name="Montgomery K."/>
        </authorList>
    </citation>
    <scope>NUCLEOTIDE SEQUENCE [LARGE SCALE GENOMIC DNA]</scope>
    <source>
        <strain evidence="9">SC8812_S17_18</strain>
    </source>
</reference>
<feature type="domain" description="Small ribosomal subunit protein uS7" evidence="8">
    <location>
        <begin position="2"/>
        <end position="149"/>
    </location>
</feature>
<dbReference type="InterPro" id="IPR023798">
    <property type="entry name" value="Ribosomal_uS7_dom"/>
</dbReference>
<name>A0A934N8N4_9BACT</name>
<dbReference type="GO" id="GO:0003735">
    <property type="term" value="F:structural constituent of ribosome"/>
    <property type="evidence" value="ECO:0007669"/>
    <property type="project" value="InterPro"/>
</dbReference>
<dbReference type="InterPro" id="IPR036823">
    <property type="entry name" value="Ribosomal_uS7_dom_sf"/>
</dbReference>
<evidence type="ECO:0000259" key="8">
    <source>
        <dbReference type="Pfam" id="PF00177"/>
    </source>
</evidence>
<dbReference type="InterPro" id="IPR000235">
    <property type="entry name" value="Ribosomal_uS7"/>
</dbReference>
<dbReference type="GO" id="GO:0019843">
    <property type="term" value="F:rRNA binding"/>
    <property type="evidence" value="ECO:0007669"/>
    <property type="project" value="UniProtKB-UniRule"/>
</dbReference>
<protein>
    <recommendedName>
        <fullName evidence="7">Small ribosomal subunit protein uS7</fullName>
    </recommendedName>
</protein>
<evidence type="ECO:0000256" key="7">
    <source>
        <dbReference type="HAMAP-Rule" id="MF_00480"/>
    </source>
</evidence>
<dbReference type="FunFam" id="1.10.455.10:FF:000001">
    <property type="entry name" value="30S ribosomal protein S7"/>
    <property type="match status" value="1"/>
</dbReference>
<dbReference type="Gene3D" id="1.10.455.10">
    <property type="entry name" value="Ribosomal protein S7 domain"/>
    <property type="match status" value="1"/>
</dbReference>
<evidence type="ECO:0000313" key="10">
    <source>
        <dbReference type="Proteomes" id="UP000606991"/>
    </source>
</evidence>
<comment type="caution">
    <text evidence="9">The sequence shown here is derived from an EMBL/GenBank/DDBJ whole genome shotgun (WGS) entry which is preliminary data.</text>
</comment>
<evidence type="ECO:0000256" key="3">
    <source>
        <dbReference type="ARBA" id="ARBA00022730"/>
    </source>
</evidence>
<dbReference type="CDD" id="cd14869">
    <property type="entry name" value="uS7_Bacteria"/>
    <property type="match status" value="1"/>
</dbReference>
<sequence>MPRRARIQKRVILPDPIYGNPGLAKFINCVMLAGKKSTAEKIVYDAFEKIRRSQRREPLDVFEQAMRNVTPVLEVKPKRVGGATYQVPVEIRHDRRAALARRWIIRYARGRNGKSMADNLAGELMDAANGVGASIKRREDTHKMAESNKAFSHFRY</sequence>
<dbReference type="InterPro" id="IPR005717">
    <property type="entry name" value="Ribosomal_uS7_bac/org-type"/>
</dbReference>
<evidence type="ECO:0000256" key="4">
    <source>
        <dbReference type="ARBA" id="ARBA00022884"/>
    </source>
</evidence>
<dbReference type="GO" id="GO:0006412">
    <property type="term" value="P:translation"/>
    <property type="evidence" value="ECO:0007669"/>
    <property type="project" value="UniProtKB-UniRule"/>
</dbReference>
<comment type="function">
    <text evidence="7">One of the primary rRNA binding proteins, it binds directly to 16S rRNA where it nucleates assembly of the head domain of the 30S subunit. Is located at the subunit interface close to the decoding center, probably blocks exit of the E-site tRNA.</text>
</comment>
<evidence type="ECO:0000313" key="9">
    <source>
        <dbReference type="EMBL" id="MBJ7593392.1"/>
    </source>
</evidence>
<gene>
    <name evidence="7 9" type="primary">rpsG</name>
    <name evidence="9" type="ORF">JF886_00780</name>
</gene>
<dbReference type="GO" id="GO:0015935">
    <property type="term" value="C:small ribosomal subunit"/>
    <property type="evidence" value="ECO:0007669"/>
    <property type="project" value="InterPro"/>
</dbReference>
<dbReference type="GO" id="GO:0000049">
    <property type="term" value="F:tRNA binding"/>
    <property type="evidence" value="ECO:0007669"/>
    <property type="project" value="UniProtKB-UniRule"/>
</dbReference>
<dbReference type="Proteomes" id="UP000606991">
    <property type="component" value="Unassembled WGS sequence"/>
</dbReference>
<comment type="similarity">
    <text evidence="1 7">Belongs to the universal ribosomal protein uS7 family.</text>
</comment>
<evidence type="ECO:0000256" key="2">
    <source>
        <dbReference type="ARBA" id="ARBA00022555"/>
    </source>
</evidence>
<accession>A0A934N8N4</accession>
<keyword evidence="6 7" id="KW-0687">Ribonucleoprotein</keyword>
<evidence type="ECO:0000256" key="1">
    <source>
        <dbReference type="ARBA" id="ARBA00007151"/>
    </source>
</evidence>
<comment type="subunit">
    <text evidence="7">Part of the 30S ribosomal subunit. Contacts proteins S9 and S11.</text>
</comment>
<dbReference type="EMBL" id="JAEKNS010000013">
    <property type="protein sequence ID" value="MBJ7593392.1"/>
    <property type="molecule type" value="Genomic_DNA"/>
</dbReference>
<dbReference type="PIRSF" id="PIRSF002122">
    <property type="entry name" value="RPS7p_RPS7a_RPS5e_RPS7o"/>
    <property type="match status" value="1"/>
</dbReference>
<organism evidence="9 10">
    <name type="scientific">Candidatus Aeolococcus gillhamiae</name>
    <dbReference type="NCBI Taxonomy" id="3127015"/>
    <lineage>
        <taxon>Bacteria</taxon>
        <taxon>Bacillati</taxon>
        <taxon>Candidatus Dormiibacterota</taxon>
        <taxon>Candidatus Dormibacteria</taxon>
        <taxon>Candidatus Aeolococcales</taxon>
        <taxon>Candidatus Aeolococcaceae</taxon>
        <taxon>Candidatus Aeolococcus</taxon>
    </lineage>
</organism>
<evidence type="ECO:0000256" key="5">
    <source>
        <dbReference type="ARBA" id="ARBA00022980"/>
    </source>
</evidence>
<dbReference type="NCBIfam" id="TIGR01029">
    <property type="entry name" value="rpsG_bact"/>
    <property type="match status" value="1"/>
</dbReference>
<dbReference type="PANTHER" id="PTHR11205">
    <property type="entry name" value="RIBOSOMAL PROTEIN S7"/>
    <property type="match status" value="1"/>
</dbReference>
<dbReference type="AlphaFoldDB" id="A0A934N8N4"/>
<keyword evidence="4 7" id="KW-0694">RNA-binding</keyword>
<keyword evidence="2 7" id="KW-0820">tRNA-binding</keyword>
<proteinExistence type="inferred from homology"/>
<keyword evidence="5 7" id="KW-0689">Ribosomal protein</keyword>
<evidence type="ECO:0000256" key="6">
    <source>
        <dbReference type="ARBA" id="ARBA00023274"/>
    </source>
</evidence>
<dbReference type="RefSeq" id="WP_337308623.1">
    <property type="nucleotide sequence ID" value="NZ_JAEKNS010000013.1"/>
</dbReference>
<keyword evidence="3 7" id="KW-0699">rRNA-binding</keyword>
<dbReference type="SUPFAM" id="SSF47973">
    <property type="entry name" value="Ribosomal protein S7"/>
    <property type="match status" value="1"/>
</dbReference>